<proteinExistence type="predicted"/>
<accession>A0A5C5PJK3</accession>
<dbReference type="GO" id="GO:0006508">
    <property type="term" value="P:proteolysis"/>
    <property type="evidence" value="ECO:0007669"/>
    <property type="project" value="UniProtKB-KW"/>
</dbReference>
<comment type="caution">
    <text evidence="5">The sequence shown here is derived from an EMBL/GenBank/DDBJ whole genome shotgun (WGS) entry which is preliminary data.</text>
</comment>
<gene>
    <name evidence="5" type="ORF">FIV39_19235</name>
</gene>
<dbReference type="Pfam" id="PF03543">
    <property type="entry name" value="Peptidase_C58"/>
    <property type="match status" value="1"/>
</dbReference>
<protein>
    <recommendedName>
        <fullName evidence="4">Peptidase C58 YopT-type domain-containing protein</fullName>
    </recommendedName>
</protein>
<name>A0A5C5PJK3_9PSED</name>
<organism evidence="5 6">
    <name type="scientific">Pseudomonas grimontii</name>
    <dbReference type="NCBI Taxonomy" id="129847"/>
    <lineage>
        <taxon>Bacteria</taxon>
        <taxon>Pseudomonadati</taxon>
        <taxon>Pseudomonadota</taxon>
        <taxon>Gammaproteobacteria</taxon>
        <taxon>Pseudomonadales</taxon>
        <taxon>Pseudomonadaceae</taxon>
        <taxon>Pseudomonas</taxon>
    </lineage>
</organism>
<dbReference type="Gene3D" id="3.90.70.20">
    <property type="match status" value="1"/>
</dbReference>
<dbReference type="InterPro" id="IPR006473">
    <property type="entry name" value="Peptidase_C58_Yopt"/>
</dbReference>
<evidence type="ECO:0000256" key="3">
    <source>
        <dbReference type="ARBA" id="ARBA00022807"/>
    </source>
</evidence>
<dbReference type="EMBL" id="VFES01000012">
    <property type="protein sequence ID" value="TWR64321.1"/>
    <property type="molecule type" value="Genomic_DNA"/>
</dbReference>
<dbReference type="GO" id="GO:0004197">
    <property type="term" value="F:cysteine-type endopeptidase activity"/>
    <property type="evidence" value="ECO:0007669"/>
    <property type="project" value="InterPro"/>
</dbReference>
<evidence type="ECO:0000313" key="5">
    <source>
        <dbReference type="EMBL" id="TWR64321.1"/>
    </source>
</evidence>
<sequence>MTVGLERLNEPVSMARQAGKLRVVTGSVNMKERLLNLCQKYDVEIVKYYRQCDDHAMRSYDLTRGGWCFGMTIDWLRCKRNSIDFWESLNSDSGKNRVRFLMARQQMVRLKGNDADVKSRFQAGMSSAGLVLLTFETNIDFVQKVRAADIANSLLRVPGRYVCFTIASLERAHGMGFLRSQTQVVFMDPNAGEFVFPKESVFRPWLSEYLKLKRYDLLGMLSYYSVHSFG</sequence>
<keyword evidence="3" id="KW-0788">Thiol protease</keyword>
<evidence type="ECO:0000256" key="1">
    <source>
        <dbReference type="ARBA" id="ARBA00022670"/>
    </source>
</evidence>
<dbReference type="AlphaFoldDB" id="A0A5C5PJK3"/>
<keyword evidence="1" id="KW-0645">Protease</keyword>
<dbReference type="InterPro" id="IPR038765">
    <property type="entry name" value="Papain-like_cys_pep_sf"/>
</dbReference>
<dbReference type="OrthoDB" id="6852685at2"/>
<feature type="domain" description="Peptidase C58 YopT-type" evidence="4">
    <location>
        <begin position="39"/>
        <end position="210"/>
    </location>
</feature>
<reference evidence="5 6" key="1">
    <citation type="submission" date="2019-06" db="EMBL/GenBank/DDBJ databases">
        <title>Pseudomonas bimorpha sp. nov. isolated from bovine raw milk and skim milk concentrate.</title>
        <authorList>
            <person name="Hofmann K."/>
            <person name="Huptas C."/>
            <person name="Doll E."/>
            <person name="Scherer S."/>
            <person name="Wenning M."/>
        </authorList>
    </citation>
    <scope>NUCLEOTIDE SEQUENCE [LARGE SCALE GENOMIC DNA]</scope>
    <source>
        <strain evidence="5 6">DSM 17515</strain>
    </source>
</reference>
<dbReference type="SUPFAM" id="SSF54001">
    <property type="entry name" value="Cysteine proteinases"/>
    <property type="match status" value="1"/>
</dbReference>
<dbReference type="Proteomes" id="UP000317267">
    <property type="component" value="Unassembled WGS sequence"/>
</dbReference>
<evidence type="ECO:0000256" key="2">
    <source>
        <dbReference type="ARBA" id="ARBA00022801"/>
    </source>
</evidence>
<evidence type="ECO:0000313" key="6">
    <source>
        <dbReference type="Proteomes" id="UP000317267"/>
    </source>
</evidence>
<keyword evidence="2" id="KW-0378">Hydrolase</keyword>
<evidence type="ECO:0000259" key="4">
    <source>
        <dbReference type="Pfam" id="PF03543"/>
    </source>
</evidence>